<reference evidence="2" key="2">
    <citation type="submission" date="2015-06" db="UniProtKB">
        <authorList>
            <consortium name="EnsemblPlants"/>
        </authorList>
    </citation>
    <scope>IDENTIFICATION</scope>
</reference>
<sequence>MCSSKTLALDILLSSRLVDPKLSRQQHATVPDLLIATDLIKSTDTMLASPGSSVSVDNEMTHRGLDG</sequence>
<accession>A0A0E0MU34</accession>
<dbReference type="EnsemblPlants" id="ORUFI01G10630.1">
    <property type="protein sequence ID" value="ORUFI01G10630.1"/>
    <property type="gene ID" value="ORUFI01G10630"/>
</dbReference>
<feature type="region of interest" description="Disordered" evidence="1">
    <location>
        <begin position="48"/>
        <end position="67"/>
    </location>
</feature>
<reference evidence="3" key="1">
    <citation type="submission" date="2013-06" db="EMBL/GenBank/DDBJ databases">
        <authorList>
            <person name="Zhao Q."/>
        </authorList>
    </citation>
    <scope>NUCLEOTIDE SEQUENCE</scope>
    <source>
        <strain evidence="3">cv. W1943</strain>
    </source>
</reference>
<dbReference type="Proteomes" id="UP000008022">
    <property type="component" value="Unassembled WGS sequence"/>
</dbReference>
<dbReference type="OMA" id="VDNEMTH"/>
<protein>
    <submittedName>
        <fullName evidence="2">Uncharacterized protein</fullName>
    </submittedName>
</protein>
<dbReference type="Gramene" id="ORUFI01G10630.1">
    <property type="protein sequence ID" value="ORUFI01G10630.1"/>
    <property type="gene ID" value="ORUFI01G10630"/>
</dbReference>
<organism evidence="2 3">
    <name type="scientific">Oryza rufipogon</name>
    <name type="common">Brownbeard rice</name>
    <name type="synonym">Asian wild rice</name>
    <dbReference type="NCBI Taxonomy" id="4529"/>
    <lineage>
        <taxon>Eukaryota</taxon>
        <taxon>Viridiplantae</taxon>
        <taxon>Streptophyta</taxon>
        <taxon>Embryophyta</taxon>
        <taxon>Tracheophyta</taxon>
        <taxon>Spermatophyta</taxon>
        <taxon>Magnoliopsida</taxon>
        <taxon>Liliopsida</taxon>
        <taxon>Poales</taxon>
        <taxon>Poaceae</taxon>
        <taxon>BOP clade</taxon>
        <taxon>Oryzoideae</taxon>
        <taxon>Oryzeae</taxon>
        <taxon>Oryzinae</taxon>
        <taxon>Oryza</taxon>
    </lineage>
</organism>
<keyword evidence="3" id="KW-1185">Reference proteome</keyword>
<name>A0A0E0MU34_ORYRU</name>
<proteinExistence type="predicted"/>
<dbReference type="HOGENOM" id="CLU_2816903_0_0_1"/>
<evidence type="ECO:0000313" key="3">
    <source>
        <dbReference type="Proteomes" id="UP000008022"/>
    </source>
</evidence>
<dbReference type="AlphaFoldDB" id="A0A0E0MU34"/>
<evidence type="ECO:0000256" key="1">
    <source>
        <dbReference type="SAM" id="MobiDB-lite"/>
    </source>
</evidence>
<evidence type="ECO:0000313" key="2">
    <source>
        <dbReference type="EnsemblPlants" id="ORUFI01G10630.1"/>
    </source>
</evidence>
<feature type="compositionally biased region" description="Polar residues" evidence="1">
    <location>
        <begin position="48"/>
        <end position="58"/>
    </location>
</feature>